<evidence type="ECO:0000313" key="2">
    <source>
        <dbReference type="EMBL" id="KAF2422388.1"/>
    </source>
</evidence>
<evidence type="ECO:0000313" key="3">
    <source>
        <dbReference type="Proteomes" id="UP000800235"/>
    </source>
</evidence>
<feature type="region of interest" description="Disordered" evidence="1">
    <location>
        <begin position="278"/>
        <end position="412"/>
    </location>
</feature>
<keyword evidence="3" id="KW-1185">Reference proteome</keyword>
<feature type="compositionally biased region" description="Polar residues" evidence="1">
    <location>
        <begin position="393"/>
        <end position="412"/>
    </location>
</feature>
<proteinExistence type="predicted"/>
<feature type="compositionally biased region" description="Polar residues" evidence="1">
    <location>
        <begin position="333"/>
        <end position="372"/>
    </location>
</feature>
<evidence type="ECO:0000256" key="1">
    <source>
        <dbReference type="SAM" id="MobiDB-lite"/>
    </source>
</evidence>
<feature type="compositionally biased region" description="Gly residues" evidence="1">
    <location>
        <begin position="307"/>
        <end position="317"/>
    </location>
</feature>
<dbReference type="Proteomes" id="UP000800235">
    <property type="component" value="Unassembled WGS sequence"/>
</dbReference>
<dbReference type="EMBL" id="MU007091">
    <property type="protein sequence ID" value="KAF2422388.1"/>
    <property type="molecule type" value="Genomic_DNA"/>
</dbReference>
<gene>
    <name evidence="2" type="ORF">EJ08DRAFT_701680</name>
</gene>
<feature type="compositionally biased region" description="Low complexity" evidence="1">
    <location>
        <begin position="319"/>
        <end position="332"/>
    </location>
</feature>
<dbReference type="AlphaFoldDB" id="A0A9P4TTE3"/>
<organism evidence="2 3">
    <name type="scientific">Tothia fuscella</name>
    <dbReference type="NCBI Taxonomy" id="1048955"/>
    <lineage>
        <taxon>Eukaryota</taxon>
        <taxon>Fungi</taxon>
        <taxon>Dikarya</taxon>
        <taxon>Ascomycota</taxon>
        <taxon>Pezizomycotina</taxon>
        <taxon>Dothideomycetes</taxon>
        <taxon>Pleosporomycetidae</taxon>
        <taxon>Venturiales</taxon>
        <taxon>Cylindrosympodiaceae</taxon>
        <taxon>Tothia</taxon>
    </lineage>
</organism>
<reference evidence="2" key="1">
    <citation type="journal article" date="2020" name="Stud. Mycol.">
        <title>101 Dothideomycetes genomes: a test case for predicting lifestyles and emergence of pathogens.</title>
        <authorList>
            <person name="Haridas S."/>
            <person name="Albert R."/>
            <person name="Binder M."/>
            <person name="Bloem J."/>
            <person name="Labutti K."/>
            <person name="Salamov A."/>
            <person name="Andreopoulos B."/>
            <person name="Baker S."/>
            <person name="Barry K."/>
            <person name="Bills G."/>
            <person name="Bluhm B."/>
            <person name="Cannon C."/>
            <person name="Castanera R."/>
            <person name="Culley D."/>
            <person name="Daum C."/>
            <person name="Ezra D."/>
            <person name="Gonzalez J."/>
            <person name="Henrissat B."/>
            <person name="Kuo A."/>
            <person name="Liang C."/>
            <person name="Lipzen A."/>
            <person name="Lutzoni F."/>
            <person name="Magnuson J."/>
            <person name="Mondo S."/>
            <person name="Nolan M."/>
            <person name="Ohm R."/>
            <person name="Pangilinan J."/>
            <person name="Park H.-J."/>
            <person name="Ramirez L."/>
            <person name="Alfaro M."/>
            <person name="Sun H."/>
            <person name="Tritt A."/>
            <person name="Yoshinaga Y."/>
            <person name="Zwiers L.-H."/>
            <person name="Turgeon B."/>
            <person name="Goodwin S."/>
            <person name="Spatafora J."/>
            <person name="Crous P."/>
            <person name="Grigoriev I."/>
        </authorList>
    </citation>
    <scope>NUCLEOTIDE SEQUENCE</scope>
    <source>
        <strain evidence="2">CBS 130266</strain>
    </source>
</reference>
<accession>A0A9P4TTE3</accession>
<sequence length="412" mass="45469">MIFTQHHVGNSQIPVLSPEPFSFFSDVYNLVFESSILPYQFIRTIGPSKLGLTIESELISPTTSLNPLLHLDYRIMTIDLDDIQITYLCTHIRISNHDPRSWFQRRTATRNYYGQSILYKTFDCKICRWAIKNMPGEYEITSHAENIHLDIPSDHWDISSKKEALASWWGLLGRAPGPGIKGIDWDRMWEKEDADEKSGRWDGSVSGKGIWSERLPSDMRGQVVILKGTGGVEEELSEWDISVCSMKGGLDMLLNGERIWKPKDKVAWWQRWWRIRDGEEGKDDGGGVEGASQPEGRGKGGEETGGDEGGYGGGHGEAGAESESSSRCTTSTKRGPSTQDTQATETTASAVQTAPSTGNAVSAQSVPSTRNLAPSERAISATPQPLAELTPVVQDTDTSPFFTPTLYDSCSS</sequence>
<name>A0A9P4TTE3_9PEZI</name>
<comment type="caution">
    <text evidence="2">The sequence shown here is derived from an EMBL/GenBank/DDBJ whole genome shotgun (WGS) entry which is preliminary data.</text>
</comment>
<protein>
    <submittedName>
        <fullName evidence="2">Uncharacterized protein</fullName>
    </submittedName>
</protein>